<sequence>MNPTQKQPTTPAALADLTPADTLRCAARYLELRGWTQGDPYELGEHDSFPPACTLGAITMAVYGHLASIEDQQDGDDASATLRDATVRCLADFLWQDGRVPDFDATSGSWYSSSEVVSDWNDDASQTLPDVLDILRACAEDYDWTHATEDDLETYAEHEYSQERLPTRAGFLVWRAAR</sequence>
<dbReference type="Proteomes" id="UP000614915">
    <property type="component" value="Unassembled WGS sequence"/>
</dbReference>
<proteinExistence type="predicted"/>
<comment type="caution">
    <text evidence="1">The sequence shown here is derived from an EMBL/GenBank/DDBJ whole genome shotgun (WGS) entry which is preliminary data.</text>
</comment>
<accession>A0ABS0JQQ6</accession>
<reference evidence="1 2" key="1">
    <citation type="submission" date="2020-11" db="EMBL/GenBank/DDBJ databases">
        <title>Sequencing the genomes of 1000 actinobacteria strains.</title>
        <authorList>
            <person name="Klenk H.-P."/>
        </authorList>
    </citation>
    <scope>NUCLEOTIDE SEQUENCE [LARGE SCALE GENOMIC DNA]</scope>
    <source>
        <strain evidence="1 2">DSM 101692</strain>
    </source>
</reference>
<dbReference type="RefSeq" id="WP_196929382.1">
    <property type="nucleotide sequence ID" value="NZ_JADOTX010000001.1"/>
</dbReference>
<evidence type="ECO:0000313" key="2">
    <source>
        <dbReference type="Proteomes" id="UP000614915"/>
    </source>
</evidence>
<organism evidence="1 2">
    <name type="scientific">Micromonospora ureilytica</name>
    <dbReference type="NCBI Taxonomy" id="709868"/>
    <lineage>
        <taxon>Bacteria</taxon>
        <taxon>Bacillati</taxon>
        <taxon>Actinomycetota</taxon>
        <taxon>Actinomycetes</taxon>
        <taxon>Micromonosporales</taxon>
        <taxon>Micromonosporaceae</taxon>
        <taxon>Micromonospora</taxon>
    </lineage>
</organism>
<evidence type="ECO:0000313" key="1">
    <source>
        <dbReference type="EMBL" id="MBG6069377.1"/>
    </source>
</evidence>
<dbReference type="EMBL" id="JADOTX010000001">
    <property type="protein sequence ID" value="MBG6069377.1"/>
    <property type="molecule type" value="Genomic_DNA"/>
</dbReference>
<name>A0ABS0JQQ6_9ACTN</name>
<protein>
    <submittedName>
        <fullName evidence="1">Uncharacterized protein</fullName>
    </submittedName>
</protein>
<keyword evidence="2" id="KW-1185">Reference proteome</keyword>
<dbReference type="InterPro" id="IPR045677">
    <property type="entry name" value="DUF6197"/>
</dbReference>
<gene>
    <name evidence="1" type="ORF">IW248_005664</name>
</gene>
<dbReference type="Pfam" id="PF19698">
    <property type="entry name" value="DUF6197"/>
    <property type="match status" value="1"/>
</dbReference>